<dbReference type="GO" id="GO:0009245">
    <property type="term" value="P:lipid A biosynthetic process"/>
    <property type="evidence" value="ECO:0007669"/>
    <property type="project" value="UniProtKB-UniRule"/>
</dbReference>
<keyword evidence="12 20" id="KW-0133">Cell shape</keyword>
<dbReference type="InterPro" id="IPR005882">
    <property type="entry name" value="Bifunctional_GlmU"/>
</dbReference>
<dbReference type="GO" id="GO:0008360">
    <property type="term" value="P:regulation of cell shape"/>
    <property type="evidence" value="ECO:0007669"/>
    <property type="project" value="UniProtKB-KW"/>
</dbReference>
<dbReference type="GO" id="GO:0071555">
    <property type="term" value="P:cell wall organization"/>
    <property type="evidence" value="ECO:0007669"/>
    <property type="project" value="UniProtKB-KW"/>
</dbReference>
<dbReference type="EMBL" id="FWWT01000013">
    <property type="protein sequence ID" value="SMB86532.1"/>
    <property type="molecule type" value="Genomic_DNA"/>
</dbReference>
<dbReference type="InterPro" id="IPR050065">
    <property type="entry name" value="GlmU-like"/>
</dbReference>
<feature type="binding site" evidence="20">
    <location>
        <position position="349"/>
    </location>
    <ligand>
        <name>UDP-N-acetyl-alpha-D-glucosamine</name>
        <dbReference type="ChEBI" id="CHEBI:57705"/>
    </ligand>
</feature>
<protein>
    <recommendedName>
        <fullName evidence="20">Bifunctional protein GlmU</fullName>
    </recommendedName>
    <domain>
        <recommendedName>
            <fullName evidence="20">UDP-N-acetylglucosamine pyrophosphorylase</fullName>
            <ecNumber evidence="20">2.7.7.23</ecNumber>
        </recommendedName>
        <alternativeName>
            <fullName evidence="20">N-acetylglucosamine-1-phosphate uridyltransferase</fullName>
        </alternativeName>
    </domain>
    <domain>
        <recommendedName>
            <fullName evidence="20">Glucosamine-1-phosphate N-acetyltransferase</fullName>
            <ecNumber evidence="20">2.3.1.157</ecNumber>
        </recommendedName>
    </domain>
</protein>
<feature type="binding site" evidence="20">
    <location>
        <position position="153"/>
    </location>
    <ligand>
        <name>UDP-N-acetyl-alpha-D-glucosamine</name>
        <dbReference type="ChEBI" id="CHEBI:57705"/>
    </ligand>
</feature>
<dbReference type="Gene3D" id="3.90.550.10">
    <property type="entry name" value="Spore Coat Polysaccharide Biosynthesis Protein SpsA, Chain A"/>
    <property type="match status" value="1"/>
</dbReference>
<evidence type="ECO:0000256" key="13">
    <source>
        <dbReference type="ARBA" id="ARBA00022984"/>
    </source>
</evidence>
<keyword evidence="16 20" id="KW-0961">Cell wall biogenesis/degradation</keyword>
<feature type="active site" description="Proton acceptor" evidence="20">
    <location>
        <position position="361"/>
    </location>
</feature>
<dbReference type="GO" id="GO:0003977">
    <property type="term" value="F:UDP-N-acetylglucosamine diphosphorylase activity"/>
    <property type="evidence" value="ECO:0007669"/>
    <property type="project" value="UniProtKB-UniRule"/>
</dbReference>
<feature type="region of interest" description="N-acetyltransferase" evidence="20">
    <location>
        <begin position="250"/>
        <end position="451"/>
    </location>
</feature>
<comment type="similarity">
    <text evidence="4 20">In the C-terminal section; belongs to the transferase hexapeptide repeat family.</text>
</comment>
<feature type="binding site" evidence="20">
    <location>
        <position position="226"/>
    </location>
    <ligand>
        <name>Mg(2+)</name>
        <dbReference type="ChEBI" id="CHEBI:18420"/>
    </ligand>
</feature>
<keyword evidence="14 20" id="KW-0511">Multifunctional enzyme</keyword>
<proteinExistence type="inferred from homology"/>
<comment type="catalytic activity">
    <reaction evidence="18 20">
        <text>N-acetyl-alpha-D-glucosamine 1-phosphate + UTP + H(+) = UDP-N-acetyl-alpha-D-glucosamine + diphosphate</text>
        <dbReference type="Rhea" id="RHEA:13509"/>
        <dbReference type="ChEBI" id="CHEBI:15378"/>
        <dbReference type="ChEBI" id="CHEBI:33019"/>
        <dbReference type="ChEBI" id="CHEBI:46398"/>
        <dbReference type="ChEBI" id="CHEBI:57705"/>
        <dbReference type="ChEBI" id="CHEBI:57776"/>
        <dbReference type="EC" id="2.7.7.23"/>
    </reaction>
</comment>
<feature type="domain" description="Mannose-1-phosphate guanyltransferase C-terminal" evidence="23">
    <location>
        <begin position="263"/>
        <end position="336"/>
    </location>
</feature>
<dbReference type="EC" id="2.7.7.23" evidence="20"/>
<comment type="pathway">
    <text evidence="2 20">Nucleotide-sugar biosynthesis; UDP-N-acetyl-alpha-D-glucosamine biosynthesis; N-acetyl-alpha-D-glucosamine 1-phosphate from alpha-D-glucosamine 6-phosphate (route II): step 2/2.</text>
</comment>
<dbReference type="AlphaFoldDB" id="A0A1W1UZJ1"/>
<feature type="binding site" evidence="20">
    <location>
        <position position="364"/>
    </location>
    <ligand>
        <name>UDP-N-acetyl-alpha-D-glucosamine</name>
        <dbReference type="ChEBI" id="CHEBI:57705"/>
    </ligand>
</feature>
<reference evidence="24 25" key="1">
    <citation type="submission" date="2017-04" db="EMBL/GenBank/DDBJ databases">
        <authorList>
            <person name="Afonso C.L."/>
            <person name="Miller P.J."/>
            <person name="Scott M.A."/>
            <person name="Spackman E."/>
            <person name="Goraichik I."/>
            <person name="Dimitrov K.M."/>
            <person name="Suarez D.L."/>
            <person name="Swayne D.E."/>
        </authorList>
    </citation>
    <scope>NUCLEOTIDE SEQUENCE [LARGE SCALE GENOMIC DNA]</scope>
    <source>
        <strain evidence="24 25">DSM 11270</strain>
    </source>
</reference>
<evidence type="ECO:0000256" key="11">
    <source>
        <dbReference type="ARBA" id="ARBA00022842"/>
    </source>
</evidence>
<dbReference type="GO" id="GO:0000902">
    <property type="term" value="P:cell morphogenesis"/>
    <property type="evidence" value="ECO:0007669"/>
    <property type="project" value="UniProtKB-UniRule"/>
</dbReference>
<dbReference type="SUPFAM" id="SSF53448">
    <property type="entry name" value="Nucleotide-diphospho-sugar transferases"/>
    <property type="match status" value="1"/>
</dbReference>
<evidence type="ECO:0000256" key="8">
    <source>
        <dbReference type="ARBA" id="ARBA00022695"/>
    </source>
</evidence>
<dbReference type="OrthoDB" id="9775031at2"/>
<comment type="similarity">
    <text evidence="5 20">In the N-terminal section; belongs to the N-acetylglucosamine-1-phosphate uridyltransferase family.</text>
</comment>
<comment type="function">
    <text evidence="19 20">Catalyzes the last two sequential reactions in the de novo biosynthetic pathway for UDP-N-acetylglucosamine (UDP-GlcNAc). The C-terminal domain catalyzes the transfer of acetyl group from acetyl coenzyme A to glucosamine-1-phosphate (GlcN-1-P) to produce N-acetylglucosamine-1-phosphate (GlcNAc-1-P), which is converted into UDP-GlcNAc by the transfer of uridine 5-monophosphate (from uridine 5-triphosphate), a reaction catalyzed by the N-terminal domain.</text>
</comment>
<dbReference type="SUPFAM" id="SSF51161">
    <property type="entry name" value="Trimeric LpxA-like enzymes"/>
    <property type="match status" value="1"/>
</dbReference>
<keyword evidence="6 20" id="KW-0963">Cytoplasm</keyword>
<evidence type="ECO:0000256" key="6">
    <source>
        <dbReference type="ARBA" id="ARBA00022490"/>
    </source>
</evidence>
<evidence type="ECO:0000256" key="17">
    <source>
        <dbReference type="ARBA" id="ARBA00048247"/>
    </source>
</evidence>
<evidence type="ECO:0000259" key="23">
    <source>
        <dbReference type="Pfam" id="PF25087"/>
    </source>
</evidence>
<dbReference type="InterPro" id="IPR005835">
    <property type="entry name" value="NTP_transferase_dom"/>
</dbReference>
<feature type="binding site" evidence="20">
    <location>
        <position position="331"/>
    </location>
    <ligand>
        <name>UDP-N-acetyl-alpha-D-glucosamine</name>
        <dbReference type="ChEBI" id="CHEBI:57705"/>
    </ligand>
</feature>
<feature type="binding site" evidence="20">
    <location>
        <position position="403"/>
    </location>
    <ligand>
        <name>acetyl-CoA</name>
        <dbReference type="ChEBI" id="CHEBI:57288"/>
    </ligand>
</feature>
<evidence type="ECO:0000256" key="10">
    <source>
        <dbReference type="ARBA" id="ARBA00022737"/>
    </source>
</evidence>
<dbReference type="CDD" id="cd02540">
    <property type="entry name" value="GT2_GlmU_N_bac"/>
    <property type="match status" value="1"/>
</dbReference>
<feature type="binding site" evidence="20">
    <location>
        <position position="226"/>
    </location>
    <ligand>
        <name>UDP-N-acetyl-alpha-D-glucosamine</name>
        <dbReference type="ChEBI" id="CHEBI:57705"/>
    </ligand>
</feature>
<evidence type="ECO:0000256" key="4">
    <source>
        <dbReference type="ARBA" id="ARBA00007707"/>
    </source>
</evidence>
<keyword evidence="8 20" id="KW-0548">Nucleotidyltransferase</keyword>
<keyword evidence="7 20" id="KW-0808">Transferase</keyword>
<dbReference type="Pfam" id="PF00132">
    <property type="entry name" value="Hexapep"/>
    <property type="match status" value="1"/>
</dbReference>
<evidence type="ECO:0000259" key="22">
    <source>
        <dbReference type="Pfam" id="PF00483"/>
    </source>
</evidence>
<dbReference type="RefSeq" id="WP_084052564.1">
    <property type="nucleotide sequence ID" value="NZ_FWWT01000013.1"/>
</dbReference>
<dbReference type="Gene3D" id="2.160.10.10">
    <property type="entry name" value="Hexapeptide repeat proteins"/>
    <property type="match status" value="1"/>
</dbReference>
<feature type="domain" description="Nucleotidyl transferase" evidence="22">
    <location>
        <begin position="5"/>
        <end position="217"/>
    </location>
</feature>
<comment type="caution">
    <text evidence="20">Lacks conserved residue(s) required for the propagation of feature annotation.</text>
</comment>
<feature type="binding site" evidence="20">
    <location>
        <position position="72"/>
    </location>
    <ligand>
        <name>UDP-N-acetyl-alpha-D-glucosamine</name>
        <dbReference type="ChEBI" id="CHEBI:57705"/>
    </ligand>
</feature>
<organism evidence="24 25">
    <name type="scientific">Desulfonispora thiosulfatigenes DSM 11270</name>
    <dbReference type="NCBI Taxonomy" id="656914"/>
    <lineage>
        <taxon>Bacteria</taxon>
        <taxon>Bacillati</taxon>
        <taxon>Bacillota</taxon>
        <taxon>Clostridia</taxon>
        <taxon>Eubacteriales</taxon>
        <taxon>Peptococcaceae</taxon>
        <taxon>Desulfonispora</taxon>
    </lineage>
</organism>
<dbReference type="UniPathway" id="UPA00113">
    <property type="reaction ID" value="UER00532"/>
</dbReference>
<dbReference type="InterPro" id="IPR001451">
    <property type="entry name" value="Hexapep"/>
</dbReference>
<evidence type="ECO:0000256" key="15">
    <source>
        <dbReference type="ARBA" id="ARBA00023315"/>
    </source>
</evidence>
<evidence type="ECO:0000256" key="14">
    <source>
        <dbReference type="ARBA" id="ARBA00023268"/>
    </source>
</evidence>
<keyword evidence="25" id="KW-1185">Reference proteome</keyword>
<name>A0A1W1UZJ1_DESTI</name>
<comment type="subunit">
    <text evidence="20">Homotrimer.</text>
</comment>
<feature type="binding site" evidence="20">
    <location>
        <position position="438"/>
    </location>
    <ligand>
        <name>acetyl-CoA</name>
        <dbReference type="ChEBI" id="CHEBI:57288"/>
    </ligand>
</feature>
<dbReference type="InterPro" id="IPR011004">
    <property type="entry name" value="Trimer_LpxA-like_sf"/>
</dbReference>
<keyword evidence="10 20" id="KW-0677">Repeat</keyword>
<dbReference type="NCBIfam" id="NF010934">
    <property type="entry name" value="PRK14354.1"/>
    <property type="match status" value="1"/>
</dbReference>
<evidence type="ECO:0000256" key="18">
    <source>
        <dbReference type="ARBA" id="ARBA00048493"/>
    </source>
</evidence>
<comment type="pathway">
    <text evidence="20">Bacterial outer membrane biogenesis; LPS lipid A biosynthesis.</text>
</comment>
<dbReference type="UniPathway" id="UPA00973"/>
<comment type="catalytic activity">
    <reaction evidence="17 20">
        <text>alpha-D-glucosamine 1-phosphate + acetyl-CoA = N-acetyl-alpha-D-glucosamine 1-phosphate + CoA + H(+)</text>
        <dbReference type="Rhea" id="RHEA:13725"/>
        <dbReference type="ChEBI" id="CHEBI:15378"/>
        <dbReference type="ChEBI" id="CHEBI:57287"/>
        <dbReference type="ChEBI" id="CHEBI:57288"/>
        <dbReference type="ChEBI" id="CHEBI:57776"/>
        <dbReference type="ChEBI" id="CHEBI:58516"/>
        <dbReference type="EC" id="2.3.1.157"/>
    </reaction>
</comment>
<evidence type="ECO:0000256" key="2">
    <source>
        <dbReference type="ARBA" id="ARBA00005166"/>
    </source>
</evidence>
<dbReference type="HAMAP" id="MF_01631">
    <property type="entry name" value="GlmU"/>
    <property type="match status" value="1"/>
</dbReference>
<feature type="binding site" evidence="20">
    <location>
        <begin position="384"/>
        <end position="385"/>
    </location>
    <ligand>
        <name>acetyl-CoA</name>
        <dbReference type="ChEBI" id="CHEBI:57288"/>
    </ligand>
</feature>
<feature type="binding site" evidence="20">
    <location>
        <begin position="8"/>
        <end position="11"/>
    </location>
    <ligand>
        <name>UDP-N-acetyl-alpha-D-glucosamine</name>
        <dbReference type="ChEBI" id="CHEBI:57705"/>
    </ligand>
</feature>
<dbReference type="Pfam" id="PF25087">
    <property type="entry name" value="GMPPB_C"/>
    <property type="match status" value="1"/>
</dbReference>
<evidence type="ECO:0000256" key="5">
    <source>
        <dbReference type="ARBA" id="ARBA00007947"/>
    </source>
</evidence>
<dbReference type="PROSITE" id="PS00101">
    <property type="entry name" value="HEXAPEP_TRANSFERASES"/>
    <property type="match status" value="1"/>
</dbReference>
<feature type="compositionally biased region" description="Basic and acidic residues" evidence="21">
    <location>
        <begin position="442"/>
        <end position="451"/>
    </location>
</feature>
<comment type="subcellular location">
    <subcellularLocation>
        <location evidence="1 20">Cytoplasm</location>
    </subcellularLocation>
</comment>
<evidence type="ECO:0000256" key="21">
    <source>
        <dbReference type="SAM" id="MobiDB-lite"/>
    </source>
</evidence>
<dbReference type="CDD" id="cd03353">
    <property type="entry name" value="LbH_GlmU_C"/>
    <property type="match status" value="1"/>
</dbReference>
<feature type="binding site" evidence="20">
    <location>
        <position position="168"/>
    </location>
    <ligand>
        <name>UDP-N-acetyl-alpha-D-glucosamine</name>
        <dbReference type="ChEBI" id="CHEBI:57705"/>
    </ligand>
</feature>
<evidence type="ECO:0000256" key="9">
    <source>
        <dbReference type="ARBA" id="ARBA00022723"/>
    </source>
</evidence>
<evidence type="ECO:0000256" key="20">
    <source>
        <dbReference type="HAMAP-Rule" id="MF_01631"/>
    </source>
</evidence>
<dbReference type="InterPro" id="IPR018357">
    <property type="entry name" value="Hexapep_transf_CS"/>
</dbReference>
<dbReference type="NCBIfam" id="TIGR01173">
    <property type="entry name" value="glmU"/>
    <property type="match status" value="1"/>
</dbReference>
<evidence type="ECO:0000256" key="3">
    <source>
        <dbReference type="ARBA" id="ARBA00005208"/>
    </source>
</evidence>
<evidence type="ECO:0000256" key="1">
    <source>
        <dbReference type="ARBA" id="ARBA00004496"/>
    </source>
</evidence>
<dbReference type="InterPro" id="IPR056729">
    <property type="entry name" value="GMPPB_C"/>
</dbReference>
<feature type="region of interest" description="Pyrophosphorylase" evidence="20">
    <location>
        <begin position="1"/>
        <end position="228"/>
    </location>
</feature>
<dbReference type="GO" id="GO:0009252">
    <property type="term" value="P:peptidoglycan biosynthetic process"/>
    <property type="evidence" value="ECO:0007669"/>
    <property type="project" value="UniProtKB-UniRule"/>
</dbReference>
<feature type="binding site" evidence="20">
    <location>
        <position position="375"/>
    </location>
    <ligand>
        <name>UDP-N-acetyl-alpha-D-glucosamine</name>
        <dbReference type="ChEBI" id="CHEBI:57705"/>
    </ligand>
</feature>
<dbReference type="STRING" id="656914.SAMN00017405_1170"/>
<dbReference type="InterPro" id="IPR029044">
    <property type="entry name" value="Nucleotide-diphossugar_trans"/>
</dbReference>
<feature type="binding site" evidence="20">
    <location>
        <position position="421"/>
    </location>
    <ligand>
        <name>acetyl-CoA</name>
        <dbReference type="ChEBI" id="CHEBI:57288"/>
    </ligand>
</feature>
<dbReference type="GO" id="GO:0005737">
    <property type="term" value="C:cytoplasm"/>
    <property type="evidence" value="ECO:0007669"/>
    <property type="project" value="UniProtKB-SubCell"/>
</dbReference>
<gene>
    <name evidence="20" type="primary">glmU</name>
    <name evidence="24" type="ORF">SAMN00017405_1170</name>
</gene>
<dbReference type="Pfam" id="PF00483">
    <property type="entry name" value="NTP_transferase"/>
    <property type="match status" value="1"/>
</dbReference>
<dbReference type="GO" id="GO:0006048">
    <property type="term" value="P:UDP-N-acetylglucosamine biosynthetic process"/>
    <property type="evidence" value="ECO:0007669"/>
    <property type="project" value="UniProtKB-UniPathway"/>
</dbReference>
<dbReference type="InterPro" id="IPR038009">
    <property type="entry name" value="GlmU_C_LbH"/>
</dbReference>
<comment type="cofactor">
    <cofactor evidence="20">
        <name>Mg(2+)</name>
        <dbReference type="ChEBI" id="CHEBI:18420"/>
    </cofactor>
    <text evidence="20">Binds 1 Mg(2+) ion per subunit.</text>
</comment>
<keyword evidence="9 20" id="KW-0479">Metal-binding</keyword>
<dbReference type="GO" id="GO:0016020">
    <property type="term" value="C:membrane"/>
    <property type="evidence" value="ECO:0007669"/>
    <property type="project" value="GOC"/>
</dbReference>
<accession>A0A1W1UZJ1</accession>
<feature type="binding site" evidence="20">
    <location>
        <begin position="77"/>
        <end position="78"/>
    </location>
    <ligand>
        <name>UDP-N-acetyl-alpha-D-glucosamine</name>
        <dbReference type="ChEBI" id="CHEBI:57705"/>
    </ligand>
</feature>
<feature type="binding site" evidence="20">
    <location>
        <position position="102"/>
    </location>
    <ligand>
        <name>Mg(2+)</name>
        <dbReference type="ChEBI" id="CHEBI:18420"/>
    </ligand>
</feature>
<evidence type="ECO:0000256" key="19">
    <source>
        <dbReference type="ARBA" id="ARBA00049628"/>
    </source>
</evidence>
<feature type="region of interest" description="Disordered" evidence="21">
    <location>
        <begin position="432"/>
        <end position="451"/>
    </location>
</feature>
<evidence type="ECO:0000313" key="25">
    <source>
        <dbReference type="Proteomes" id="UP000192731"/>
    </source>
</evidence>
<keyword evidence="11 20" id="KW-0460">Magnesium</keyword>
<evidence type="ECO:0000256" key="7">
    <source>
        <dbReference type="ARBA" id="ARBA00022679"/>
    </source>
</evidence>
<comment type="pathway">
    <text evidence="3 20">Nucleotide-sugar biosynthesis; UDP-N-acetyl-alpha-D-glucosamine biosynthesis; UDP-N-acetyl-alpha-D-glucosamine from N-acetyl-alpha-D-glucosamine 1-phosphate: step 1/1.</text>
</comment>
<sequence>MNSAAIILAAGKGTRMKSELPKVLHKVLGEPMLNHVLDALEEAKIKRKIVVLGHGAKEVEEILHEQIEVTYQKQQLGTGHAVMQAENLLNGKEDNVLVVCGDTPLLRSETLTKLIESHKENQATITILTAKVDDPTGYGRIIRDENGVQAIIEEKDANVGQKAIDEINTGAYCFKGNFLLSEIVKLDNNNAQGEYYLTDLIKKAVSQNLKVDSYIMEDHIEALGINNRIQLAEAESILRKRILDRLMLEGTTLIDPLNTYIGKNVKIGQDTIIYPGCILEGTTSIGQNAIIGPNTRIINSEIMDSVNIQSSLIVDSKVGSGCNIGPFAYLRPNSVLEDNVKVGDFVEIKNSTINKGSKIPHLSYIGDSVVGSKVNIGCGTITCNYDGKVKSKTVINDGAFIGSNTNLVAPVTIGQGAFIGAGSTITKDVPEGSLGLGRSKQKNIDDWSKKS</sequence>
<feature type="binding site" evidence="20">
    <location>
        <position position="139"/>
    </location>
    <ligand>
        <name>UDP-N-acetyl-alpha-D-glucosamine</name>
        <dbReference type="ChEBI" id="CHEBI:57705"/>
    </ligand>
</feature>
<keyword evidence="13 20" id="KW-0573">Peptidoglycan synthesis</keyword>
<dbReference type="EC" id="2.3.1.157" evidence="20"/>
<dbReference type="GO" id="GO:0019134">
    <property type="term" value="F:glucosamine-1-phosphate N-acetyltransferase activity"/>
    <property type="evidence" value="ECO:0007669"/>
    <property type="project" value="UniProtKB-UniRule"/>
</dbReference>
<feature type="binding site" evidence="20">
    <location>
        <position position="22"/>
    </location>
    <ligand>
        <name>UDP-N-acetyl-alpha-D-glucosamine</name>
        <dbReference type="ChEBI" id="CHEBI:57705"/>
    </ligand>
</feature>
<evidence type="ECO:0000313" key="24">
    <source>
        <dbReference type="EMBL" id="SMB86532.1"/>
    </source>
</evidence>
<evidence type="ECO:0000256" key="12">
    <source>
        <dbReference type="ARBA" id="ARBA00022960"/>
    </source>
</evidence>
<dbReference type="PANTHER" id="PTHR43584">
    <property type="entry name" value="NUCLEOTIDYL TRANSFERASE"/>
    <property type="match status" value="1"/>
</dbReference>
<dbReference type="PANTHER" id="PTHR43584:SF3">
    <property type="entry name" value="BIFUNCTIONAL PROTEIN GLMU"/>
    <property type="match status" value="1"/>
</dbReference>
<keyword evidence="15 20" id="KW-0012">Acyltransferase</keyword>
<evidence type="ECO:0000256" key="16">
    <source>
        <dbReference type="ARBA" id="ARBA00023316"/>
    </source>
</evidence>
<dbReference type="Proteomes" id="UP000192731">
    <property type="component" value="Unassembled WGS sequence"/>
</dbReference>
<dbReference type="GO" id="GO:0000287">
    <property type="term" value="F:magnesium ion binding"/>
    <property type="evidence" value="ECO:0007669"/>
    <property type="project" value="UniProtKB-UniRule"/>
</dbReference>
<feature type="region of interest" description="Linker" evidence="20">
    <location>
        <begin position="229"/>
        <end position="249"/>
    </location>
</feature>